<dbReference type="InterPro" id="IPR013324">
    <property type="entry name" value="RNA_pol_sigma_r3/r4-like"/>
</dbReference>
<dbReference type="EMBL" id="BAABCY010000068">
    <property type="protein sequence ID" value="GAA3575065.1"/>
    <property type="molecule type" value="Genomic_DNA"/>
</dbReference>
<dbReference type="Gene3D" id="1.10.1740.10">
    <property type="match status" value="1"/>
</dbReference>
<evidence type="ECO:0000259" key="5">
    <source>
        <dbReference type="Pfam" id="PF04542"/>
    </source>
</evidence>
<dbReference type="Proteomes" id="UP001500954">
    <property type="component" value="Unassembled WGS sequence"/>
</dbReference>
<dbReference type="RefSeq" id="WP_345006621.1">
    <property type="nucleotide sequence ID" value="NZ_BAABCY010000068.1"/>
</dbReference>
<dbReference type="NCBIfam" id="TIGR02937">
    <property type="entry name" value="sigma70-ECF"/>
    <property type="match status" value="1"/>
</dbReference>
<protein>
    <submittedName>
        <fullName evidence="7">RNA polymerase sigma-70 factor</fullName>
    </submittedName>
</protein>
<gene>
    <name evidence="7" type="ORF">GCM10022395_25170</name>
</gene>
<organism evidence="7 8">
    <name type="scientific">Snuella lapsa</name>
    <dbReference type="NCBI Taxonomy" id="870481"/>
    <lineage>
        <taxon>Bacteria</taxon>
        <taxon>Pseudomonadati</taxon>
        <taxon>Bacteroidota</taxon>
        <taxon>Flavobacteriia</taxon>
        <taxon>Flavobacteriales</taxon>
        <taxon>Flavobacteriaceae</taxon>
        <taxon>Snuella</taxon>
    </lineage>
</organism>
<dbReference type="InterPro" id="IPR039425">
    <property type="entry name" value="RNA_pol_sigma-70-like"/>
</dbReference>
<name>A0ABP6XZZ1_9FLAO</name>
<evidence type="ECO:0000313" key="7">
    <source>
        <dbReference type="EMBL" id="GAA3575065.1"/>
    </source>
</evidence>
<keyword evidence="8" id="KW-1185">Reference proteome</keyword>
<proteinExistence type="inferred from homology"/>
<dbReference type="InterPro" id="IPR013325">
    <property type="entry name" value="RNA_pol_sigma_r2"/>
</dbReference>
<comment type="similarity">
    <text evidence="1">Belongs to the sigma-70 factor family. ECF subfamily.</text>
</comment>
<feature type="domain" description="RNA polymerase sigma factor 70 region 4 type 2" evidence="6">
    <location>
        <begin position="127"/>
        <end position="178"/>
    </location>
</feature>
<dbReference type="InterPro" id="IPR014327">
    <property type="entry name" value="RNA_pol_sigma70_bacteroid"/>
</dbReference>
<evidence type="ECO:0000259" key="6">
    <source>
        <dbReference type="Pfam" id="PF08281"/>
    </source>
</evidence>
<comment type="caution">
    <text evidence="7">The sequence shown here is derived from an EMBL/GenBank/DDBJ whole genome shotgun (WGS) entry which is preliminary data.</text>
</comment>
<evidence type="ECO:0000256" key="3">
    <source>
        <dbReference type="ARBA" id="ARBA00023082"/>
    </source>
</evidence>
<dbReference type="PANTHER" id="PTHR43133:SF46">
    <property type="entry name" value="RNA POLYMERASE SIGMA-70 FACTOR ECF SUBFAMILY"/>
    <property type="match status" value="1"/>
</dbReference>
<evidence type="ECO:0000256" key="2">
    <source>
        <dbReference type="ARBA" id="ARBA00023015"/>
    </source>
</evidence>
<accession>A0ABP6XZZ1</accession>
<feature type="domain" description="RNA polymerase sigma-70 region 2" evidence="5">
    <location>
        <begin position="24"/>
        <end position="91"/>
    </location>
</feature>
<dbReference type="InterPro" id="IPR013249">
    <property type="entry name" value="RNA_pol_sigma70_r4_t2"/>
</dbReference>
<evidence type="ECO:0000313" key="8">
    <source>
        <dbReference type="Proteomes" id="UP001500954"/>
    </source>
</evidence>
<dbReference type="SUPFAM" id="SSF88659">
    <property type="entry name" value="Sigma3 and sigma4 domains of RNA polymerase sigma factors"/>
    <property type="match status" value="1"/>
</dbReference>
<reference evidence="8" key="1">
    <citation type="journal article" date="2019" name="Int. J. Syst. Evol. Microbiol.">
        <title>The Global Catalogue of Microorganisms (GCM) 10K type strain sequencing project: providing services to taxonomists for standard genome sequencing and annotation.</title>
        <authorList>
            <consortium name="The Broad Institute Genomics Platform"/>
            <consortium name="The Broad Institute Genome Sequencing Center for Infectious Disease"/>
            <person name="Wu L."/>
            <person name="Ma J."/>
        </authorList>
    </citation>
    <scope>NUCLEOTIDE SEQUENCE [LARGE SCALE GENOMIC DNA]</scope>
    <source>
        <strain evidence="8">JCM 17111</strain>
    </source>
</reference>
<dbReference type="Pfam" id="PF04542">
    <property type="entry name" value="Sigma70_r2"/>
    <property type="match status" value="1"/>
</dbReference>
<keyword evidence="3" id="KW-0731">Sigma factor</keyword>
<dbReference type="Gene3D" id="1.10.10.10">
    <property type="entry name" value="Winged helix-like DNA-binding domain superfamily/Winged helix DNA-binding domain"/>
    <property type="match status" value="1"/>
</dbReference>
<evidence type="ECO:0000256" key="1">
    <source>
        <dbReference type="ARBA" id="ARBA00010641"/>
    </source>
</evidence>
<dbReference type="InterPro" id="IPR036388">
    <property type="entry name" value="WH-like_DNA-bd_sf"/>
</dbReference>
<keyword evidence="2" id="KW-0805">Transcription regulation</keyword>
<dbReference type="NCBIfam" id="TIGR02985">
    <property type="entry name" value="Sig70_bacteroi1"/>
    <property type="match status" value="1"/>
</dbReference>
<evidence type="ECO:0000256" key="4">
    <source>
        <dbReference type="ARBA" id="ARBA00023163"/>
    </source>
</evidence>
<dbReference type="PANTHER" id="PTHR43133">
    <property type="entry name" value="RNA POLYMERASE ECF-TYPE SIGMA FACTO"/>
    <property type="match status" value="1"/>
</dbReference>
<dbReference type="InterPro" id="IPR014284">
    <property type="entry name" value="RNA_pol_sigma-70_dom"/>
</dbReference>
<sequence length="189" mass="22032">MSGDKSKNTIPLNPSESEDLFDLLYKLHYPLLFKIVLSYIPTKEDAEEVLQDAFIKVWRKKDVLNTDDNITGYLYRIVKNTCLDFLRSKKHTLSLETNLLQQKNLLNYNALSNETASRIIEKELQKKIEESIALLPKKCQLIFIKSRFEGLKHKEISAEMNISTKTIENHITKALSHLRIHLKDFLPFL</sequence>
<dbReference type="Pfam" id="PF08281">
    <property type="entry name" value="Sigma70_r4_2"/>
    <property type="match status" value="1"/>
</dbReference>
<dbReference type="InterPro" id="IPR007627">
    <property type="entry name" value="RNA_pol_sigma70_r2"/>
</dbReference>
<keyword evidence="4" id="KW-0804">Transcription</keyword>
<dbReference type="SUPFAM" id="SSF88946">
    <property type="entry name" value="Sigma2 domain of RNA polymerase sigma factors"/>
    <property type="match status" value="1"/>
</dbReference>